<dbReference type="Proteomes" id="UP000178129">
    <property type="component" value="Unassembled WGS sequence"/>
</dbReference>
<dbReference type="PANTHER" id="PTHR13268:SF0">
    <property type="entry name" value="BCAS3 MICROTUBULE ASSOCIATED CELL MIGRATION FACTOR"/>
    <property type="match status" value="1"/>
</dbReference>
<dbReference type="InParanoid" id="A0A1E1K7A4"/>
<feature type="region of interest" description="Disordered" evidence="1">
    <location>
        <begin position="1045"/>
        <end position="1071"/>
    </location>
</feature>
<feature type="region of interest" description="Disordered" evidence="1">
    <location>
        <begin position="861"/>
        <end position="881"/>
    </location>
</feature>
<accession>A0A1E1K7A4</accession>
<gene>
    <name evidence="2" type="ORF">RCO7_08030</name>
</gene>
<feature type="region of interest" description="Disordered" evidence="1">
    <location>
        <begin position="429"/>
        <end position="465"/>
    </location>
</feature>
<dbReference type="GO" id="GO:0006914">
    <property type="term" value="P:autophagy"/>
    <property type="evidence" value="ECO:0007669"/>
    <property type="project" value="InterPro"/>
</dbReference>
<feature type="compositionally biased region" description="Low complexity" evidence="1">
    <location>
        <begin position="69"/>
        <end position="90"/>
    </location>
</feature>
<feature type="compositionally biased region" description="Low complexity" evidence="1">
    <location>
        <begin position="223"/>
        <end position="236"/>
    </location>
</feature>
<feature type="region of interest" description="Disordered" evidence="1">
    <location>
        <begin position="69"/>
        <end position="115"/>
    </location>
</feature>
<sequence length="1229" mass="131915">MYSVPEFTLRCMAQMARNPDPAHATFDPAPAPEPASVRDGLNKFPVSTFKHICGIDQFLQETRIAFYMPPSSDQDSSNIPNNSSQPSKPSGKASAGLQTSAKNGKKNGQAKNSGGGVLAAVTKNASKTLTAKLPAQTNGNQSPEMKPAGSPSNGNPITSPLLDALSSAALEKSPSQNTNEWARNVPAYSSSPSNLINLGESPPTFPGEDRLSNFGWNTTEQRGTSNGNNPSASPPSGRRRPLSYQLDGNSPQGMEDHRSHVSPYAARRSSMYSQHARYAQHPPLPHQAQAHFYGAPDANLILSPPAPGLVPGENGFYSGFDCLPTPQYLSKSNDNVVVSGYEGGVSICAVSRRGISKVSSKFVLPRYSDSTWQDVADVKKLVLIFGVGLEGLRGSVYNARILPWTASGGSPCMPHIALVIHGPMLTSDFSSSGDDHLPPPEGRSDIPTESLRGSPGIRGQPTEESESIEYYQTTVEVYSLGSKAHVATLLSLPKTQLTMPTSSPLFRAPPPVGSLTIRADSGNIIVASGITGETWIFRQEDSKNAQERFACIGKVWTTVQHGVTVEPGPPSTAFHDDWHTADQPLPQKQYKACILSMNGRWLAYCPSVSSSQASLHALVPGLSSTAKVPGLTSHAPPNLPTTNCTIDTPGGESVMKHIVQIGTQKFIEAGNYLTQQGLSAWNNYRNKPPQNQPAAGLPYQTHATSHQFPPTHGLQTPTPLVAKDPGLISILDLESLARHPPSSSSSPHPVATFRVPQGCSFLSFAPNGLALFTASKKGDVQFVYDLMRVQYSKSSFLKSGLQGMGMQGPQVREIAQFSRMTIARIVEVVWTSPHGERAAMVTEPGTVHVLDLPASAFSWPPLRRRSTSQQPNEPSSEAVSPALTATGVATSAVNSFWTAARPLVDHRRRSSVGISARTVGASAGLGTQALAAGISRSVGAATGKMNEMRKSASNKLHLPSSQVLPSRGCVLILNGKRNDTVIVLGGGILRFYTIKNRRADRPADKQKAHKGAKFVEFRLPSLPDFRGPDITRGFSKIANLELTERDHEESRWKSRMSPPPVSQGHGTESSIPQAEIESNAPYQPFHTDRRVSLLVYHQDEAAPMASSLSVSALVSSPRVTAGAKTSQTSQPRNAWVFGGPIHATKIDVGPPHNPDDDFDLSADHRALPTSAIERVLKVTDSTEDMEQIVITTRRRKGISRAGPDNTGEGLEEGFFEDDCEVLDFASQRV</sequence>
<comment type="caution">
    <text evidence="2">The sequence shown here is derived from an EMBL/GenBank/DDBJ whole genome shotgun (WGS) entry which is preliminary data.</text>
</comment>
<dbReference type="AlphaFoldDB" id="A0A1E1K7A4"/>
<feature type="compositionally biased region" description="Low complexity" evidence="1">
    <location>
        <begin position="159"/>
        <end position="170"/>
    </location>
</feature>
<reference evidence="3" key="1">
    <citation type="submission" date="2016-03" db="EMBL/GenBank/DDBJ databases">
        <authorList>
            <person name="Ploux O."/>
        </authorList>
    </citation>
    <scope>NUCLEOTIDE SEQUENCE [LARGE SCALE GENOMIC DNA]</scope>
    <source>
        <strain evidence="3">UK7</strain>
    </source>
</reference>
<evidence type="ECO:0000313" key="3">
    <source>
        <dbReference type="Proteomes" id="UP000178129"/>
    </source>
</evidence>
<proteinExistence type="predicted"/>
<dbReference type="GO" id="GO:0042594">
    <property type="term" value="P:response to starvation"/>
    <property type="evidence" value="ECO:0007669"/>
    <property type="project" value="TreeGrafter"/>
</dbReference>
<dbReference type="EMBL" id="FJUW01000007">
    <property type="protein sequence ID" value="CZS93861.1"/>
    <property type="molecule type" value="Genomic_DNA"/>
</dbReference>
<feature type="compositionally biased region" description="Basic and acidic residues" evidence="1">
    <location>
        <begin position="433"/>
        <end position="446"/>
    </location>
</feature>
<feature type="compositionally biased region" description="Low complexity" evidence="1">
    <location>
        <begin position="100"/>
        <end position="112"/>
    </location>
</feature>
<dbReference type="PANTHER" id="PTHR13268">
    <property type="entry name" value="BREAST CARCINOMA AMPLIFIED SEQUENCE 3"/>
    <property type="match status" value="1"/>
</dbReference>
<protein>
    <submittedName>
        <fullName evidence="2">Uncharacterized protein</fullName>
    </submittedName>
</protein>
<dbReference type="InterPro" id="IPR045142">
    <property type="entry name" value="BCAS3-like"/>
</dbReference>
<feature type="compositionally biased region" description="Polar residues" evidence="1">
    <location>
        <begin position="867"/>
        <end position="878"/>
    </location>
</feature>
<dbReference type="STRING" id="914237.A0A1E1K7A4"/>
<name>A0A1E1K7A4_9HELO</name>
<evidence type="ECO:0000313" key="2">
    <source>
        <dbReference type="EMBL" id="CZS93861.1"/>
    </source>
</evidence>
<dbReference type="GO" id="GO:0005737">
    <property type="term" value="C:cytoplasm"/>
    <property type="evidence" value="ECO:0007669"/>
    <property type="project" value="TreeGrafter"/>
</dbReference>
<feature type="region of interest" description="Disordered" evidence="1">
    <location>
        <begin position="132"/>
        <end position="269"/>
    </location>
</feature>
<feature type="compositionally biased region" description="Polar residues" evidence="1">
    <location>
        <begin position="132"/>
        <end position="143"/>
    </location>
</feature>
<keyword evidence="3" id="KW-1185">Reference proteome</keyword>
<evidence type="ECO:0000256" key="1">
    <source>
        <dbReference type="SAM" id="MobiDB-lite"/>
    </source>
</evidence>
<organism evidence="2 3">
    <name type="scientific">Rhynchosporium graminicola</name>
    <dbReference type="NCBI Taxonomy" id="2792576"/>
    <lineage>
        <taxon>Eukaryota</taxon>
        <taxon>Fungi</taxon>
        <taxon>Dikarya</taxon>
        <taxon>Ascomycota</taxon>
        <taxon>Pezizomycotina</taxon>
        <taxon>Leotiomycetes</taxon>
        <taxon>Helotiales</taxon>
        <taxon>Ploettnerulaceae</taxon>
        <taxon>Rhynchosporium</taxon>
    </lineage>
</organism>
<feature type="compositionally biased region" description="Polar residues" evidence="1">
    <location>
        <begin position="173"/>
        <end position="196"/>
    </location>
</feature>